<dbReference type="InterPro" id="IPR030395">
    <property type="entry name" value="GP_PDE_dom"/>
</dbReference>
<evidence type="ECO:0000313" key="2">
    <source>
        <dbReference type="EMBL" id="MDP5226952.1"/>
    </source>
</evidence>
<keyword evidence="3" id="KW-1185">Reference proteome</keyword>
<proteinExistence type="predicted"/>
<accession>A0ABT9IMZ6</accession>
<feature type="domain" description="GP-PDE" evidence="1">
    <location>
        <begin position="16"/>
        <end position="260"/>
    </location>
</feature>
<gene>
    <name evidence="2" type="ORF">Q9R02_07305</name>
</gene>
<dbReference type="RefSeq" id="WP_305995995.1">
    <property type="nucleotide sequence ID" value="NZ_JAVALS010000003.1"/>
</dbReference>
<evidence type="ECO:0000259" key="1">
    <source>
        <dbReference type="PROSITE" id="PS51704"/>
    </source>
</evidence>
<sequence>MNVKEYFRNPLGEGKPLILAHRGYRRGTLDGVPLEGLENTLQSFRAARELGVTHLETDLRLSADGEILCFHDPILDRVTDRTGVVSRLSWDEIRTARVRGRVPVPRLADVVDLLPDARFNLDVKDAAVAQPLAALIEEKNLQDRVLVTSFSDGVRKAVTNRVAWPVATSAGKASTAALLFGKALRPGWLESLLAGVDAFQVPEKSGRITVVTREFVERAHELGKQVHVWTVNEEADMTRLLDLGVDGLVTDCPEVALRLLG</sequence>
<dbReference type="PANTHER" id="PTHR43805:SF1">
    <property type="entry name" value="GP-PDE DOMAIN-CONTAINING PROTEIN"/>
    <property type="match status" value="1"/>
</dbReference>
<evidence type="ECO:0000313" key="3">
    <source>
        <dbReference type="Proteomes" id="UP001232725"/>
    </source>
</evidence>
<dbReference type="Gene3D" id="3.20.20.190">
    <property type="entry name" value="Phosphatidylinositol (PI) phosphodiesterase"/>
    <property type="match status" value="1"/>
</dbReference>
<name>A0ABT9IMZ6_9MICC</name>
<comment type="caution">
    <text evidence="2">The sequence shown here is derived from an EMBL/GenBank/DDBJ whole genome shotgun (WGS) entry which is preliminary data.</text>
</comment>
<dbReference type="Proteomes" id="UP001232725">
    <property type="component" value="Unassembled WGS sequence"/>
</dbReference>
<dbReference type="PANTHER" id="PTHR43805">
    <property type="entry name" value="GLYCEROPHOSPHORYL DIESTER PHOSPHODIESTERASE"/>
    <property type="match status" value="1"/>
</dbReference>
<dbReference type="PROSITE" id="PS51704">
    <property type="entry name" value="GP_PDE"/>
    <property type="match status" value="1"/>
</dbReference>
<protein>
    <submittedName>
        <fullName evidence="2">Glycerophosphodiester phosphodiesterase family protein</fullName>
    </submittedName>
</protein>
<reference evidence="2 3" key="1">
    <citation type="submission" date="2023-08" db="EMBL/GenBank/DDBJ databases">
        <title>Arthrobacter horti sp. nov., isolated from forest soil.</title>
        <authorList>
            <person name="Park M."/>
        </authorList>
    </citation>
    <scope>NUCLEOTIDE SEQUENCE [LARGE SCALE GENOMIC DNA]</scope>
    <source>
        <strain evidence="2 3">YJM1</strain>
    </source>
</reference>
<dbReference type="Pfam" id="PF03009">
    <property type="entry name" value="GDPD"/>
    <property type="match status" value="1"/>
</dbReference>
<dbReference type="EMBL" id="JAVALS010000003">
    <property type="protein sequence ID" value="MDP5226952.1"/>
    <property type="molecule type" value="Genomic_DNA"/>
</dbReference>
<dbReference type="InterPro" id="IPR017946">
    <property type="entry name" value="PLC-like_Pdiesterase_TIM-brl"/>
</dbReference>
<dbReference type="SUPFAM" id="SSF51695">
    <property type="entry name" value="PLC-like phosphodiesterases"/>
    <property type="match status" value="1"/>
</dbReference>
<organism evidence="2 3">
    <name type="scientific">Arthrobacter horti</name>
    <dbReference type="NCBI Taxonomy" id="3068273"/>
    <lineage>
        <taxon>Bacteria</taxon>
        <taxon>Bacillati</taxon>
        <taxon>Actinomycetota</taxon>
        <taxon>Actinomycetes</taxon>
        <taxon>Micrococcales</taxon>
        <taxon>Micrococcaceae</taxon>
        <taxon>Arthrobacter</taxon>
    </lineage>
</organism>